<proteinExistence type="predicted"/>
<accession>A0A846TGX6</accession>
<sequence length="166" mass="18920">MKKIIGIIAIMAGLSLLTAFVVPGLADMLQSKKAAKHVLENLKEQNYEAAFDGIHFYDAASDLSPTIPYEEAKEVWSKRVQSLKEKGTYLVDYRNLYVELDDTYPIGRVDLVMMINGKEKYINDVSLWFGFQDRKWGLGNLHDFINTDQEEDWQKALSGNVAKPKE</sequence>
<gene>
    <name evidence="1" type="ORF">GWK17_07565</name>
</gene>
<reference evidence="1 2" key="1">
    <citation type="submission" date="2020-03" db="EMBL/GenBank/DDBJ databases">
        <authorList>
            <person name="Sun Q."/>
        </authorList>
    </citation>
    <scope>NUCLEOTIDE SEQUENCE [LARGE SCALE GENOMIC DNA]</scope>
    <source>
        <strain evidence="1 2">KACC 21451</strain>
    </source>
</reference>
<dbReference type="AlphaFoldDB" id="A0A846TGX6"/>
<comment type="caution">
    <text evidence="1">The sequence shown here is derived from an EMBL/GenBank/DDBJ whole genome shotgun (WGS) entry which is preliminary data.</text>
</comment>
<dbReference type="RefSeq" id="WP_167831800.1">
    <property type="nucleotide sequence ID" value="NZ_JAAVUM010000004.1"/>
</dbReference>
<evidence type="ECO:0000313" key="2">
    <source>
        <dbReference type="Proteomes" id="UP000587942"/>
    </source>
</evidence>
<dbReference type="Proteomes" id="UP000587942">
    <property type="component" value="Unassembled WGS sequence"/>
</dbReference>
<evidence type="ECO:0000313" key="1">
    <source>
        <dbReference type="EMBL" id="NKE05334.1"/>
    </source>
</evidence>
<organism evidence="1 2">
    <name type="scientific">Mesobacillus selenatarsenatis</name>
    <dbReference type="NCBI Taxonomy" id="388741"/>
    <lineage>
        <taxon>Bacteria</taxon>
        <taxon>Bacillati</taxon>
        <taxon>Bacillota</taxon>
        <taxon>Bacilli</taxon>
        <taxon>Bacillales</taxon>
        <taxon>Bacillaceae</taxon>
        <taxon>Mesobacillus</taxon>
    </lineage>
</organism>
<name>A0A846TGX6_9BACI</name>
<protein>
    <recommendedName>
        <fullName evidence="3">DUF4829 domain-containing protein</fullName>
    </recommendedName>
</protein>
<dbReference type="EMBL" id="JAAVUM010000004">
    <property type="protein sequence ID" value="NKE05334.1"/>
    <property type="molecule type" value="Genomic_DNA"/>
</dbReference>
<evidence type="ECO:0008006" key="3">
    <source>
        <dbReference type="Google" id="ProtNLM"/>
    </source>
</evidence>